<evidence type="ECO:0000313" key="6">
    <source>
        <dbReference type="Proteomes" id="UP000192247"/>
    </source>
</evidence>
<dbReference type="Proteomes" id="UP000192247">
    <property type="component" value="Unassembled WGS sequence"/>
</dbReference>
<evidence type="ECO:0000259" key="4">
    <source>
        <dbReference type="PROSITE" id="PS51675"/>
    </source>
</evidence>
<dbReference type="InterPro" id="IPR028564">
    <property type="entry name" value="MT_TRM10-typ"/>
</dbReference>
<evidence type="ECO:0000313" key="5">
    <source>
        <dbReference type="EMBL" id="OQR69979.1"/>
    </source>
</evidence>
<dbReference type="GO" id="GO:0097745">
    <property type="term" value="P:mitochondrial tRNA 5'-end processing"/>
    <property type="evidence" value="ECO:0007669"/>
    <property type="project" value="TreeGrafter"/>
</dbReference>
<evidence type="ECO:0000256" key="1">
    <source>
        <dbReference type="ARBA" id="ARBA00022603"/>
    </source>
</evidence>
<keyword evidence="2" id="KW-0808">Transferase</keyword>
<dbReference type="PANTHER" id="PTHR13563">
    <property type="entry name" value="TRNA (GUANINE-9-) METHYLTRANSFERASE"/>
    <property type="match status" value="1"/>
</dbReference>
<dbReference type="AlphaFoldDB" id="A0A1V9X8W1"/>
<dbReference type="Gene3D" id="3.40.1280.30">
    <property type="match status" value="1"/>
</dbReference>
<keyword evidence="3" id="KW-0949">S-adenosyl-L-methionine</keyword>
<organism evidence="5 6">
    <name type="scientific">Tropilaelaps mercedesae</name>
    <dbReference type="NCBI Taxonomy" id="418985"/>
    <lineage>
        <taxon>Eukaryota</taxon>
        <taxon>Metazoa</taxon>
        <taxon>Ecdysozoa</taxon>
        <taxon>Arthropoda</taxon>
        <taxon>Chelicerata</taxon>
        <taxon>Arachnida</taxon>
        <taxon>Acari</taxon>
        <taxon>Parasitiformes</taxon>
        <taxon>Mesostigmata</taxon>
        <taxon>Gamasina</taxon>
        <taxon>Dermanyssoidea</taxon>
        <taxon>Laelapidae</taxon>
        <taxon>Tropilaelaps</taxon>
    </lineage>
</organism>
<dbReference type="GO" id="GO:0005739">
    <property type="term" value="C:mitochondrion"/>
    <property type="evidence" value="ECO:0007669"/>
    <property type="project" value="TreeGrafter"/>
</dbReference>
<feature type="domain" description="SAM-dependent MTase TRM10-type" evidence="4">
    <location>
        <begin position="1"/>
        <end position="183"/>
    </location>
</feature>
<dbReference type="GO" id="GO:0032259">
    <property type="term" value="P:methylation"/>
    <property type="evidence" value="ECO:0007669"/>
    <property type="project" value="UniProtKB-KW"/>
</dbReference>
<protein>
    <submittedName>
        <fullName evidence="5">Mitochondrial ribonuclease P protein 1-like</fullName>
    </submittedName>
</protein>
<dbReference type="PANTHER" id="PTHR13563:SF5">
    <property type="entry name" value="TRNA METHYLTRANSFERASE 10 HOMOLOG C"/>
    <property type="match status" value="1"/>
</dbReference>
<dbReference type="GO" id="GO:0005654">
    <property type="term" value="C:nucleoplasm"/>
    <property type="evidence" value="ECO:0007669"/>
    <property type="project" value="TreeGrafter"/>
</dbReference>
<reference evidence="5 6" key="1">
    <citation type="journal article" date="2017" name="Gigascience">
        <title>Draft genome of the honey bee ectoparasitic mite, Tropilaelaps mercedesae, is shaped by the parasitic life history.</title>
        <authorList>
            <person name="Dong X."/>
            <person name="Armstrong S.D."/>
            <person name="Xia D."/>
            <person name="Makepeace B.L."/>
            <person name="Darby A.C."/>
            <person name="Kadowaki T."/>
        </authorList>
    </citation>
    <scope>NUCLEOTIDE SEQUENCE [LARGE SCALE GENOMIC DNA]</scope>
    <source>
        <strain evidence="5">Wuxi-XJTLU</strain>
    </source>
</reference>
<sequence>MTLREARKAAVDLLQLYSFNRRCSEPFNLTLCSLVDPRQESTTPNQLTLPLIVYESLINNRSAPMPCEYTPQSVSDVFPLEQVVYLSPEGEEELETLDEDTVYVIGVFVDKECQPGISAERARQLGVRSARFPVRVRLFWDGNEKPLHLEQCLRVLHHVRNGRSWREAISRVNTNFVVETDDS</sequence>
<dbReference type="GO" id="GO:0000049">
    <property type="term" value="F:tRNA binding"/>
    <property type="evidence" value="ECO:0007669"/>
    <property type="project" value="TreeGrafter"/>
</dbReference>
<gene>
    <name evidence="5" type="ORF">BIW11_11929</name>
</gene>
<proteinExistence type="predicted"/>
<keyword evidence="1" id="KW-0489">Methyltransferase</keyword>
<keyword evidence="6" id="KW-1185">Reference proteome</keyword>
<dbReference type="InterPro" id="IPR007356">
    <property type="entry name" value="tRNA_m1G_MeTrfase_euk"/>
</dbReference>
<name>A0A1V9X8W1_9ACAR</name>
<evidence type="ECO:0000256" key="2">
    <source>
        <dbReference type="ARBA" id="ARBA00022679"/>
    </source>
</evidence>
<accession>A0A1V9X8W1</accession>
<dbReference type="GO" id="GO:0008168">
    <property type="term" value="F:methyltransferase activity"/>
    <property type="evidence" value="ECO:0007669"/>
    <property type="project" value="UniProtKB-KW"/>
</dbReference>
<dbReference type="InterPro" id="IPR038459">
    <property type="entry name" value="MT_TRM10-typ_sf"/>
</dbReference>
<dbReference type="STRING" id="418985.A0A1V9X8W1"/>
<dbReference type="GO" id="GO:0070131">
    <property type="term" value="P:positive regulation of mitochondrial translation"/>
    <property type="evidence" value="ECO:0007669"/>
    <property type="project" value="TreeGrafter"/>
</dbReference>
<evidence type="ECO:0000256" key="3">
    <source>
        <dbReference type="ARBA" id="ARBA00022691"/>
    </source>
</evidence>
<comment type="caution">
    <text evidence="5">The sequence shown here is derived from an EMBL/GenBank/DDBJ whole genome shotgun (WGS) entry which is preliminary data.</text>
</comment>
<dbReference type="EMBL" id="MNPL01019160">
    <property type="protein sequence ID" value="OQR69979.1"/>
    <property type="molecule type" value="Genomic_DNA"/>
</dbReference>
<dbReference type="OrthoDB" id="9976048at2759"/>
<dbReference type="PROSITE" id="PS51675">
    <property type="entry name" value="SAM_MT_TRM10"/>
    <property type="match status" value="1"/>
</dbReference>
<dbReference type="InParanoid" id="A0A1V9X8W1"/>